<dbReference type="SUPFAM" id="SSF57716">
    <property type="entry name" value="Glucocorticoid receptor-like (DNA-binding domain)"/>
    <property type="match status" value="1"/>
</dbReference>
<dbReference type="Pfam" id="PF05485">
    <property type="entry name" value="THAP"/>
    <property type="match status" value="1"/>
</dbReference>
<dbReference type="HOGENOM" id="CLU_937650_0_0_1"/>
<evidence type="ECO:0000256" key="1">
    <source>
        <dbReference type="ARBA" id="ARBA00022723"/>
    </source>
</evidence>
<evidence type="ECO:0000256" key="5">
    <source>
        <dbReference type="PROSITE-ProRule" id="PRU00309"/>
    </source>
</evidence>
<dbReference type="AlphaFoldDB" id="R7UL01"/>
<dbReference type="GO" id="GO:0008270">
    <property type="term" value="F:zinc ion binding"/>
    <property type="evidence" value="ECO:0007669"/>
    <property type="project" value="UniProtKB-KW"/>
</dbReference>
<dbReference type="GO" id="GO:0003677">
    <property type="term" value="F:DNA binding"/>
    <property type="evidence" value="ECO:0007669"/>
    <property type="project" value="UniProtKB-UniRule"/>
</dbReference>
<keyword evidence="1" id="KW-0479">Metal-binding</keyword>
<sequence>MPNHHCVVKDCNADTQKPVSKWPFMAGVTFIPLPSKADRPAHRSCWLSRIKHEKGFRPTYNERVCSRHFVDGRPTAAHPYPTLFPHNNYGMCNKERALNSLQKAREGMNHSYEEGLTEEMDYFILDVTENQAPEKKESTDDYPPDILLDHGYCHPSSIDPHVVGDEPMEDEDSTSTRGRIHINATPKSTQMIEKTTRETGLDALNDGYEDLLQQNQHSRDGGALAEGAEIIVLQGTLRFCGWSLHQVADHFDISDGLASNIFVTYINILDTILQPLRLWPDRDAIDQKSCCLKHETS</sequence>
<name>R7UL01_CAPTE</name>
<dbReference type="EMBL" id="AMQN01022636">
    <property type="status" value="NOT_ANNOTATED_CDS"/>
    <property type="molecule type" value="Genomic_DNA"/>
</dbReference>
<evidence type="ECO:0000259" key="6">
    <source>
        <dbReference type="PROSITE" id="PS50950"/>
    </source>
</evidence>
<dbReference type="OrthoDB" id="10067850at2759"/>
<dbReference type="PANTHER" id="PTHR23080">
    <property type="entry name" value="THAP DOMAIN PROTEIN"/>
    <property type="match status" value="1"/>
</dbReference>
<dbReference type="Proteomes" id="UP000014760">
    <property type="component" value="Unassembled WGS sequence"/>
</dbReference>
<evidence type="ECO:0000256" key="4">
    <source>
        <dbReference type="ARBA" id="ARBA00023125"/>
    </source>
</evidence>
<dbReference type="EnsemblMetazoa" id="CapteT189386">
    <property type="protein sequence ID" value="CapteP189386"/>
    <property type="gene ID" value="CapteG189386"/>
</dbReference>
<evidence type="ECO:0000313" key="9">
    <source>
        <dbReference type="Proteomes" id="UP000014760"/>
    </source>
</evidence>
<accession>R7UL01</accession>
<evidence type="ECO:0000313" key="8">
    <source>
        <dbReference type="EnsemblMetazoa" id="CapteP189386"/>
    </source>
</evidence>
<gene>
    <name evidence="7" type="ORF">CAPTEDRAFT_189386</name>
</gene>
<evidence type="ECO:0000313" key="7">
    <source>
        <dbReference type="EMBL" id="ELU06788.1"/>
    </source>
</evidence>
<keyword evidence="9" id="KW-1185">Reference proteome</keyword>
<reference evidence="7 9" key="2">
    <citation type="journal article" date="2013" name="Nature">
        <title>Insights into bilaterian evolution from three spiralian genomes.</title>
        <authorList>
            <person name="Simakov O."/>
            <person name="Marletaz F."/>
            <person name="Cho S.J."/>
            <person name="Edsinger-Gonzales E."/>
            <person name="Havlak P."/>
            <person name="Hellsten U."/>
            <person name="Kuo D.H."/>
            <person name="Larsson T."/>
            <person name="Lv J."/>
            <person name="Arendt D."/>
            <person name="Savage R."/>
            <person name="Osoegawa K."/>
            <person name="de Jong P."/>
            <person name="Grimwood J."/>
            <person name="Chapman J.A."/>
            <person name="Shapiro H."/>
            <person name="Aerts A."/>
            <person name="Otillar R.P."/>
            <person name="Terry A.Y."/>
            <person name="Boore J.L."/>
            <person name="Grigoriev I.V."/>
            <person name="Lindberg D.R."/>
            <person name="Seaver E.C."/>
            <person name="Weisblat D.A."/>
            <person name="Putnam N.H."/>
            <person name="Rokhsar D.S."/>
        </authorList>
    </citation>
    <scope>NUCLEOTIDE SEQUENCE</scope>
    <source>
        <strain evidence="7 9">I ESC-2004</strain>
    </source>
</reference>
<evidence type="ECO:0000256" key="2">
    <source>
        <dbReference type="ARBA" id="ARBA00022771"/>
    </source>
</evidence>
<proteinExistence type="predicted"/>
<keyword evidence="3" id="KW-0862">Zinc</keyword>
<feature type="domain" description="THAP-type" evidence="6">
    <location>
        <begin position="1"/>
        <end position="84"/>
    </location>
</feature>
<organism evidence="7">
    <name type="scientific">Capitella teleta</name>
    <name type="common">Polychaete worm</name>
    <dbReference type="NCBI Taxonomy" id="283909"/>
    <lineage>
        <taxon>Eukaryota</taxon>
        <taxon>Metazoa</taxon>
        <taxon>Spiralia</taxon>
        <taxon>Lophotrochozoa</taxon>
        <taxon>Annelida</taxon>
        <taxon>Polychaeta</taxon>
        <taxon>Sedentaria</taxon>
        <taxon>Scolecida</taxon>
        <taxon>Capitellidae</taxon>
        <taxon>Capitella</taxon>
    </lineage>
</organism>
<keyword evidence="4 5" id="KW-0238">DNA-binding</keyword>
<dbReference type="PROSITE" id="PS50950">
    <property type="entry name" value="ZF_THAP"/>
    <property type="match status" value="1"/>
</dbReference>
<dbReference type="InterPro" id="IPR006612">
    <property type="entry name" value="THAP_Znf"/>
</dbReference>
<reference evidence="9" key="1">
    <citation type="submission" date="2012-12" db="EMBL/GenBank/DDBJ databases">
        <authorList>
            <person name="Hellsten U."/>
            <person name="Grimwood J."/>
            <person name="Chapman J.A."/>
            <person name="Shapiro H."/>
            <person name="Aerts A."/>
            <person name="Otillar R.P."/>
            <person name="Terry A.Y."/>
            <person name="Boore J.L."/>
            <person name="Simakov O."/>
            <person name="Marletaz F."/>
            <person name="Cho S.-J."/>
            <person name="Edsinger-Gonzales E."/>
            <person name="Havlak P."/>
            <person name="Kuo D.-H."/>
            <person name="Larsson T."/>
            <person name="Lv J."/>
            <person name="Arendt D."/>
            <person name="Savage R."/>
            <person name="Osoegawa K."/>
            <person name="de Jong P."/>
            <person name="Lindberg D.R."/>
            <person name="Seaver E.C."/>
            <person name="Weisblat D.A."/>
            <person name="Putnam N.H."/>
            <person name="Grigoriev I.V."/>
            <person name="Rokhsar D.S."/>
        </authorList>
    </citation>
    <scope>NUCLEOTIDE SEQUENCE</scope>
    <source>
        <strain evidence="9">I ESC-2004</strain>
    </source>
</reference>
<evidence type="ECO:0000256" key="3">
    <source>
        <dbReference type="ARBA" id="ARBA00022833"/>
    </source>
</evidence>
<reference evidence="8" key="3">
    <citation type="submission" date="2015-06" db="UniProtKB">
        <authorList>
            <consortium name="EnsemblMetazoa"/>
        </authorList>
    </citation>
    <scope>IDENTIFICATION</scope>
</reference>
<protein>
    <recommendedName>
        <fullName evidence="6">THAP-type domain-containing protein</fullName>
    </recommendedName>
</protein>
<dbReference type="PANTHER" id="PTHR23080:SF63">
    <property type="entry name" value="TICK TRANSPOSON"/>
    <property type="match status" value="1"/>
</dbReference>
<dbReference type="EMBL" id="KB300395">
    <property type="protein sequence ID" value="ELU06788.1"/>
    <property type="molecule type" value="Genomic_DNA"/>
</dbReference>
<keyword evidence="2 5" id="KW-0863">Zinc-finger</keyword>